<protein>
    <submittedName>
        <fullName evidence="2">Uncharacterized protein</fullName>
    </submittedName>
</protein>
<sequence length="93" mass="10947">MGKIVRSLKFIYPVVFIYWLVSKFANVEENSFFSVFYEMSSLIVVLITIAIPIFLIVYWFKNRNQFSVAALLLHLLFSIINIVLMISDPYLFK</sequence>
<dbReference type="EMBL" id="CP029186">
    <property type="protein sequence ID" value="AWH86239.1"/>
    <property type="molecule type" value="Genomic_DNA"/>
</dbReference>
<evidence type="ECO:0000256" key="1">
    <source>
        <dbReference type="SAM" id="Phobius"/>
    </source>
</evidence>
<keyword evidence="1" id="KW-0472">Membrane</keyword>
<organism evidence="2 3">
    <name type="scientific">Flavobacterium album</name>
    <dbReference type="NCBI Taxonomy" id="2175091"/>
    <lineage>
        <taxon>Bacteria</taxon>
        <taxon>Pseudomonadati</taxon>
        <taxon>Bacteroidota</taxon>
        <taxon>Flavobacteriia</taxon>
        <taxon>Flavobacteriales</taxon>
        <taxon>Flavobacteriaceae</taxon>
        <taxon>Flavobacterium</taxon>
    </lineage>
</organism>
<gene>
    <name evidence="2" type="ORF">HYN59_14470</name>
</gene>
<evidence type="ECO:0000313" key="3">
    <source>
        <dbReference type="Proteomes" id="UP000244929"/>
    </source>
</evidence>
<keyword evidence="1" id="KW-0812">Transmembrane</keyword>
<dbReference type="KEGG" id="falb:HYN59_14470"/>
<feature type="transmembrane region" description="Helical" evidence="1">
    <location>
        <begin position="7"/>
        <end position="27"/>
    </location>
</feature>
<dbReference type="Proteomes" id="UP000244929">
    <property type="component" value="Chromosome"/>
</dbReference>
<reference evidence="2 3" key="1">
    <citation type="submission" date="2018-04" db="EMBL/GenBank/DDBJ databases">
        <title>Genome sequencing of Flavobacterium sp. HYN0059.</title>
        <authorList>
            <person name="Yi H."/>
            <person name="Baek C."/>
        </authorList>
    </citation>
    <scope>NUCLEOTIDE SEQUENCE [LARGE SCALE GENOMIC DNA]</scope>
    <source>
        <strain evidence="2 3">HYN0059</strain>
    </source>
</reference>
<dbReference type="AlphaFoldDB" id="A0A2S1R0Y3"/>
<feature type="transmembrane region" description="Helical" evidence="1">
    <location>
        <begin position="67"/>
        <end position="87"/>
    </location>
</feature>
<accession>A0A2S1R0Y3</accession>
<keyword evidence="1" id="KW-1133">Transmembrane helix</keyword>
<feature type="transmembrane region" description="Helical" evidence="1">
    <location>
        <begin position="39"/>
        <end position="60"/>
    </location>
</feature>
<evidence type="ECO:0000313" key="2">
    <source>
        <dbReference type="EMBL" id="AWH86239.1"/>
    </source>
</evidence>
<keyword evidence="3" id="KW-1185">Reference proteome</keyword>
<proteinExistence type="predicted"/>
<name>A0A2S1R0Y3_9FLAO</name>